<dbReference type="Pfam" id="PF06330">
    <property type="entry name" value="TRI5"/>
    <property type="match status" value="1"/>
</dbReference>
<accession>A0ABR4E512</accession>
<keyword evidence="2" id="KW-0456">Lyase</keyword>
<dbReference type="InterPro" id="IPR024652">
    <property type="entry name" value="Trichodiene_synth"/>
</dbReference>
<dbReference type="InterPro" id="IPR008949">
    <property type="entry name" value="Isoprenoid_synthase_dom_sf"/>
</dbReference>
<sequence>MAALWTDLLAGRPPSHPFWKLMQVHLPGLLAHFGSFCAFNIMRSTIYYFEGCWIEQHSFQGWRAADCYPMFVRRLTTVGGGVAGGLLPSSGGFDDQALFKETSIVMAHINGIVALPNDLFSFSKEFDQDEPNLVSNLCSVEGMTREQALERVTDQAIHACVRTLELLEDEDAAVRQTIRGFIHGYVTWHFCELRYRMGEVYHAAAAPELGVAGKKLREYQDRAFSVGWVPLEEWSLLGDKRVPQPHIQPDGGVTVQEDGITPYPLVQLWEKGSHFATTS</sequence>
<evidence type="ECO:0000256" key="2">
    <source>
        <dbReference type="ARBA" id="ARBA00023239"/>
    </source>
</evidence>
<evidence type="ECO:0000313" key="4">
    <source>
        <dbReference type="Proteomes" id="UP001600888"/>
    </source>
</evidence>
<gene>
    <name evidence="3" type="ORF">FJTKL_15436</name>
</gene>
<dbReference type="Proteomes" id="UP001600888">
    <property type="component" value="Unassembled WGS sequence"/>
</dbReference>
<keyword evidence="4" id="KW-1185">Reference proteome</keyword>
<dbReference type="Gene3D" id="1.10.600.10">
    <property type="entry name" value="Farnesyl Diphosphate Synthase"/>
    <property type="match status" value="1"/>
</dbReference>
<proteinExistence type="inferred from homology"/>
<comment type="similarity">
    <text evidence="1">Belongs to the trichodiene synthase family.</text>
</comment>
<reference evidence="3 4" key="1">
    <citation type="submission" date="2024-03" db="EMBL/GenBank/DDBJ databases">
        <title>A high-quality draft genome sequence of Diaporthe vaccinii, a causative agent of upright dieback and viscid rot disease in cranberry plants.</title>
        <authorList>
            <person name="Sarrasin M."/>
            <person name="Lang B.F."/>
            <person name="Burger G."/>
        </authorList>
    </citation>
    <scope>NUCLEOTIDE SEQUENCE [LARGE SCALE GENOMIC DNA]</scope>
    <source>
        <strain evidence="3 4">IS7</strain>
    </source>
</reference>
<dbReference type="SUPFAM" id="SSF48576">
    <property type="entry name" value="Terpenoid synthases"/>
    <property type="match status" value="1"/>
</dbReference>
<evidence type="ECO:0000313" key="3">
    <source>
        <dbReference type="EMBL" id="KAL2277520.1"/>
    </source>
</evidence>
<name>A0ABR4E512_9PEZI</name>
<organism evidence="3 4">
    <name type="scientific">Diaporthe vaccinii</name>
    <dbReference type="NCBI Taxonomy" id="105482"/>
    <lineage>
        <taxon>Eukaryota</taxon>
        <taxon>Fungi</taxon>
        <taxon>Dikarya</taxon>
        <taxon>Ascomycota</taxon>
        <taxon>Pezizomycotina</taxon>
        <taxon>Sordariomycetes</taxon>
        <taxon>Sordariomycetidae</taxon>
        <taxon>Diaporthales</taxon>
        <taxon>Diaporthaceae</taxon>
        <taxon>Diaporthe</taxon>
        <taxon>Diaporthe eres species complex</taxon>
    </lineage>
</organism>
<protein>
    <recommendedName>
        <fullName evidence="5">Trichodiene synthase</fullName>
    </recommendedName>
</protein>
<evidence type="ECO:0008006" key="5">
    <source>
        <dbReference type="Google" id="ProtNLM"/>
    </source>
</evidence>
<evidence type="ECO:0000256" key="1">
    <source>
        <dbReference type="ARBA" id="ARBA00007946"/>
    </source>
</evidence>
<dbReference type="EMBL" id="JBAWTH010000099">
    <property type="protein sequence ID" value="KAL2277520.1"/>
    <property type="molecule type" value="Genomic_DNA"/>
</dbReference>
<comment type="caution">
    <text evidence="3">The sequence shown here is derived from an EMBL/GenBank/DDBJ whole genome shotgun (WGS) entry which is preliminary data.</text>
</comment>